<dbReference type="PANTHER" id="PTHR46001:SF1">
    <property type="entry name" value="RHO GUANINE NUCLEOTIDE EXCHANGE FACTOR TIAM1"/>
    <property type="match status" value="1"/>
</dbReference>
<gene>
    <name evidence="2" type="ORF">M9458_021961</name>
</gene>
<evidence type="ECO:0000313" key="3">
    <source>
        <dbReference type="Proteomes" id="UP001529510"/>
    </source>
</evidence>
<feature type="region of interest" description="Disordered" evidence="1">
    <location>
        <begin position="11"/>
        <end position="38"/>
    </location>
</feature>
<dbReference type="PANTHER" id="PTHR46001">
    <property type="entry name" value="TIAM (MAMMALIAN TUMOR INVASION AND METASTASIS FACTOR) HOMOLOG"/>
    <property type="match status" value="1"/>
</dbReference>
<sequence length="73" mass="7863">QVTAFCRNLHDMNSTDGPVSCSSSSSTSSSSSSCVPSPITPLPVLFTPRQLSDADKLRKVISELVDTERTYVK</sequence>
<dbReference type="EMBL" id="JAMKFB020000010">
    <property type="protein sequence ID" value="KAL0182586.1"/>
    <property type="molecule type" value="Genomic_DNA"/>
</dbReference>
<dbReference type="Proteomes" id="UP001529510">
    <property type="component" value="Unassembled WGS sequence"/>
</dbReference>
<dbReference type="InterPro" id="IPR043537">
    <property type="entry name" value="Tiam1/Tiam2/Sif"/>
</dbReference>
<evidence type="ECO:0000313" key="2">
    <source>
        <dbReference type="EMBL" id="KAL0182586.1"/>
    </source>
</evidence>
<accession>A0ABD0Q9Q2</accession>
<proteinExistence type="predicted"/>
<feature type="compositionally biased region" description="Low complexity" evidence="1">
    <location>
        <begin position="18"/>
        <end position="37"/>
    </location>
</feature>
<feature type="non-terminal residue" evidence="2">
    <location>
        <position position="1"/>
    </location>
</feature>
<feature type="non-terminal residue" evidence="2">
    <location>
        <position position="73"/>
    </location>
</feature>
<evidence type="ECO:0008006" key="4">
    <source>
        <dbReference type="Google" id="ProtNLM"/>
    </source>
</evidence>
<keyword evidence="3" id="KW-1185">Reference proteome</keyword>
<organism evidence="2 3">
    <name type="scientific">Cirrhinus mrigala</name>
    <name type="common">Mrigala</name>
    <dbReference type="NCBI Taxonomy" id="683832"/>
    <lineage>
        <taxon>Eukaryota</taxon>
        <taxon>Metazoa</taxon>
        <taxon>Chordata</taxon>
        <taxon>Craniata</taxon>
        <taxon>Vertebrata</taxon>
        <taxon>Euteleostomi</taxon>
        <taxon>Actinopterygii</taxon>
        <taxon>Neopterygii</taxon>
        <taxon>Teleostei</taxon>
        <taxon>Ostariophysi</taxon>
        <taxon>Cypriniformes</taxon>
        <taxon>Cyprinidae</taxon>
        <taxon>Labeoninae</taxon>
        <taxon>Labeonini</taxon>
        <taxon>Cirrhinus</taxon>
    </lineage>
</organism>
<comment type="caution">
    <text evidence="2">The sequence shown here is derived from an EMBL/GenBank/DDBJ whole genome shotgun (WGS) entry which is preliminary data.</text>
</comment>
<name>A0ABD0Q9Q2_CIRMR</name>
<protein>
    <recommendedName>
        <fullName evidence="4">DH domain-containing protein</fullName>
    </recommendedName>
</protein>
<dbReference type="AlphaFoldDB" id="A0ABD0Q9Q2"/>
<evidence type="ECO:0000256" key="1">
    <source>
        <dbReference type="SAM" id="MobiDB-lite"/>
    </source>
</evidence>
<reference evidence="2 3" key="1">
    <citation type="submission" date="2024-05" db="EMBL/GenBank/DDBJ databases">
        <title>Genome sequencing and assembly of Indian major carp, Cirrhinus mrigala (Hamilton, 1822).</title>
        <authorList>
            <person name="Mohindra V."/>
            <person name="Chowdhury L.M."/>
            <person name="Lal K."/>
            <person name="Jena J.K."/>
        </authorList>
    </citation>
    <scope>NUCLEOTIDE SEQUENCE [LARGE SCALE GENOMIC DNA]</scope>
    <source>
        <strain evidence="2">CM1030</strain>
        <tissue evidence="2">Blood</tissue>
    </source>
</reference>